<organism evidence="2">
    <name type="scientific">Vibrio tasmaniensis</name>
    <dbReference type="NCBI Taxonomy" id="212663"/>
    <lineage>
        <taxon>Bacteria</taxon>
        <taxon>Pseudomonadati</taxon>
        <taxon>Pseudomonadota</taxon>
        <taxon>Gammaproteobacteria</taxon>
        <taxon>Vibrionales</taxon>
        <taxon>Vibrionaceae</taxon>
        <taxon>Vibrio</taxon>
    </lineage>
</organism>
<protein>
    <submittedName>
        <fullName evidence="2">Uncharacterized protein</fullName>
    </submittedName>
</protein>
<keyword evidence="1" id="KW-0472">Membrane</keyword>
<sequence>MSWSRGSPLNWALGLRRKSIIIGKKIWGFLWLFVYGFQQVSFICPKSSRFFNHFSCQNSWVASLENRVGWLKVSLAQSRFD</sequence>
<reference evidence="2" key="1">
    <citation type="journal article" date="2015" name="MBio">
        <title>Eco-Evolutionary Dynamics of Episomes among Ecologically Cohesive Bacterial Populations.</title>
        <authorList>
            <person name="Xue H."/>
            <person name="Cordero O.X."/>
            <person name="Camas F.M."/>
            <person name="Trimble W."/>
            <person name="Meyer F."/>
            <person name="Guglielmini J."/>
            <person name="Rocha E.P."/>
            <person name="Polz M.F."/>
        </authorList>
    </citation>
    <scope>NUCLEOTIDE SEQUENCE</scope>
    <source>
        <strain evidence="2">FF_112</strain>
    </source>
</reference>
<accession>A0A0H3ZNH8</accession>
<evidence type="ECO:0000256" key="1">
    <source>
        <dbReference type="SAM" id="Phobius"/>
    </source>
</evidence>
<feature type="transmembrane region" description="Helical" evidence="1">
    <location>
        <begin position="26"/>
        <end position="43"/>
    </location>
</feature>
<evidence type="ECO:0000313" key="2">
    <source>
        <dbReference type="EMBL" id="AKN35977.1"/>
    </source>
</evidence>
<dbReference type="AlphaFoldDB" id="A0A0H3ZNH8"/>
<keyword evidence="1" id="KW-0812">Transmembrane</keyword>
<proteinExistence type="predicted"/>
<keyword evidence="1" id="KW-1133">Transmembrane helix</keyword>
<name>A0A0H3ZNH8_9VIBR</name>
<dbReference type="EMBL" id="KP795460">
    <property type="protein sequence ID" value="AKN35977.1"/>
    <property type="molecule type" value="Genomic_DNA"/>
</dbReference>